<evidence type="ECO:0000313" key="3">
    <source>
        <dbReference type="Proteomes" id="UP000228945"/>
    </source>
</evidence>
<sequence>MFTDHFLTVVQRAVASIDQAAVEAVAQTLADVRERGGRLFLIGVGGSAGHASHATNDFRKICGFEAYCPTDNVSELTARINDEGWEGVFSTWLESSRLRPEDGLLIFSVGGGSLEPPVSANLVRAMQYAKAKGAAVTGIVGRDGGYTAKIADACVVIPTVDAQLITPIVEGLAAVVWHLLVSHPLLSQSKGHWETIAPTNAPSAAAAAAE</sequence>
<dbReference type="KEGG" id="cmb:CSW64_13100"/>
<keyword evidence="3" id="KW-1185">Reference proteome</keyword>
<dbReference type="EMBL" id="CP024201">
    <property type="protein sequence ID" value="ATQ43288.1"/>
    <property type="molecule type" value="Genomic_DNA"/>
</dbReference>
<feature type="domain" description="SIS" evidence="1">
    <location>
        <begin position="29"/>
        <end position="197"/>
    </location>
</feature>
<dbReference type="GO" id="GO:1901135">
    <property type="term" value="P:carbohydrate derivative metabolic process"/>
    <property type="evidence" value="ECO:0007669"/>
    <property type="project" value="InterPro"/>
</dbReference>
<dbReference type="GO" id="GO:0016853">
    <property type="term" value="F:isomerase activity"/>
    <property type="evidence" value="ECO:0007669"/>
    <property type="project" value="UniProtKB-KW"/>
</dbReference>
<dbReference type="SUPFAM" id="SSF53697">
    <property type="entry name" value="SIS domain"/>
    <property type="match status" value="1"/>
</dbReference>
<evidence type="ECO:0000259" key="1">
    <source>
        <dbReference type="PROSITE" id="PS51464"/>
    </source>
</evidence>
<dbReference type="GO" id="GO:0097367">
    <property type="term" value="F:carbohydrate derivative binding"/>
    <property type="evidence" value="ECO:0007669"/>
    <property type="project" value="InterPro"/>
</dbReference>
<gene>
    <name evidence="2" type="ORF">CSW64_13100</name>
</gene>
<evidence type="ECO:0000313" key="2">
    <source>
        <dbReference type="EMBL" id="ATQ43288.1"/>
    </source>
</evidence>
<dbReference type="Gene3D" id="3.40.50.10490">
    <property type="entry name" value="Glucose-6-phosphate isomerase like protein, domain 1"/>
    <property type="match status" value="1"/>
</dbReference>
<dbReference type="PANTHER" id="PTHR30390:SF6">
    <property type="entry name" value="DNAA INITIATOR-ASSOCIATING PROTEIN DIAA"/>
    <property type="match status" value="1"/>
</dbReference>
<dbReference type="OrthoDB" id="9810929at2"/>
<reference evidence="2 3" key="1">
    <citation type="submission" date="2017-10" db="EMBL/GenBank/DDBJ databases">
        <title>Genome sequence of Caulobacter mirabilis FWC38.</title>
        <authorList>
            <person name="Fiebig A."/>
            <person name="Crosson S."/>
        </authorList>
    </citation>
    <scope>NUCLEOTIDE SEQUENCE [LARGE SCALE GENOMIC DNA]</scope>
    <source>
        <strain evidence="2 3">FWC 38</strain>
    </source>
</reference>
<name>A0A2D2AZ39_9CAUL</name>
<protein>
    <submittedName>
        <fullName evidence="2">Sugar isomerase</fullName>
    </submittedName>
</protein>
<dbReference type="RefSeq" id="WP_099622539.1">
    <property type="nucleotide sequence ID" value="NZ_CP024201.1"/>
</dbReference>
<proteinExistence type="predicted"/>
<dbReference type="InterPro" id="IPR001347">
    <property type="entry name" value="SIS_dom"/>
</dbReference>
<dbReference type="PROSITE" id="PS51464">
    <property type="entry name" value="SIS"/>
    <property type="match status" value="1"/>
</dbReference>
<dbReference type="Proteomes" id="UP000228945">
    <property type="component" value="Chromosome"/>
</dbReference>
<dbReference type="InterPro" id="IPR035461">
    <property type="entry name" value="GmhA/DiaA"/>
</dbReference>
<keyword evidence="2" id="KW-0413">Isomerase</keyword>
<dbReference type="AlphaFoldDB" id="A0A2D2AZ39"/>
<dbReference type="InterPro" id="IPR046348">
    <property type="entry name" value="SIS_dom_sf"/>
</dbReference>
<accession>A0A2D2AZ39</accession>
<dbReference type="InterPro" id="IPR050099">
    <property type="entry name" value="SIS_GmhA/DiaA_subfam"/>
</dbReference>
<dbReference type="PANTHER" id="PTHR30390">
    <property type="entry name" value="SEDOHEPTULOSE 7-PHOSPHATE ISOMERASE / DNAA INITIATOR-ASSOCIATING FACTOR FOR REPLICATION INITIATION"/>
    <property type="match status" value="1"/>
</dbReference>
<organism evidence="2 3">
    <name type="scientific">Caulobacter mirabilis</name>
    <dbReference type="NCBI Taxonomy" id="69666"/>
    <lineage>
        <taxon>Bacteria</taxon>
        <taxon>Pseudomonadati</taxon>
        <taxon>Pseudomonadota</taxon>
        <taxon>Alphaproteobacteria</taxon>
        <taxon>Caulobacterales</taxon>
        <taxon>Caulobacteraceae</taxon>
        <taxon>Caulobacter</taxon>
    </lineage>
</organism>
<dbReference type="CDD" id="cd05006">
    <property type="entry name" value="SIS_GmhA"/>
    <property type="match status" value="1"/>
</dbReference>
<dbReference type="Pfam" id="PF13580">
    <property type="entry name" value="SIS_2"/>
    <property type="match status" value="1"/>
</dbReference>